<evidence type="ECO:0000313" key="3">
    <source>
        <dbReference type="Proteomes" id="UP000316609"/>
    </source>
</evidence>
<organism evidence="2 3">
    <name type="scientific">Eiseniibacteriota bacterium</name>
    <dbReference type="NCBI Taxonomy" id="2212470"/>
    <lineage>
        <taxon>Bacteria</taxon>
        <taxon>Candidatus Eiseniibacteriota</taxon>
    </lineage>
</organism>
<comment type="caution">
    <text evidence="2">The sequence shown here is derived from an EMBL/GenBank/DDBJ whole genome shotgun (WGS) entry which is preliminary data.</text>
</comment>
<protein>
    <recommendedName>
        <fullName evidence="1">MobA-like NTP transferase domain-containing protein</fullName>
    </recommendedName>
</protein>
<evidence type="ECO:0000313" key="2">
    <source>
        <dbReference type="EMBL" id="TMQ62456.1"/>
    </source>
</evidence>
<dbReference type="EMBL" id="VBOY01000134">
    <property type="protein sequence ID" value="TMQ62456.1"/>
    <property type="molecule type" value="Genomic_DNA"/>
</dbReference>
<dbReference type="AlphaFoldDB" id="A0A538TFU1"/>
<sequence>MRVGVVLAAGASRRMGRPKPLVQIAGQTFLVRSVRRLWGACDAVVVVLGSAAHEVQRSIEREFERIVASSRVSRDLKSRHRARRLEARFLVHARWRRGMLSSVQAGLSAALELRAHAILVMPVDQPSVRPATVGAVAGAMEAALAAYRGGGAKRSRFAYALIPRHRRRRGHPIAVSAALARAIAIDRGATDLSDAVRRNARLIGYLDVTDPGVVQNRNRG</sequence>
<dbReference type="InterPro" id="IPR025877">
    <property type="entry name" value="MobA-like_NTP_Trfase"/>
</dbReference>
<dbReference type="Gene3D" id="3.90.550.10">
    <property type="entry name" value="Spore Coat Polysaccharide Biosynthesis Protein SpsA, Chain A"/>
    <property type="match status" value="1"/>
</dbReference>
<feature type="domain" description="MobA-like NTP transferase" evidence="1">
    <location>
        <begin position="4"/>
        <end position="198"/>
    </location>
</feature>
<gene>
    <name evidence="2" type="ORF">E6K78_11720</name>
</gene>
<reference evidence="2 3" key="1">
    <citation type="journal article" date="2019" name="Nat. Microbiol.">
        <title>Mediterranean grassland soil C-N compound turnover is dependent on rainfall and depth, and is mediated by genomically divergent microorganisms.</title>
        <authorList>
            <person name="Diamond S."/>
            <person name="Andeer P.F."/>
            <person name="Li Z."/>
            <person name="Crits-Christoph A."/>
            <person name="Burstein D."/>
            <person name="Anantharaman K."/>
            <person name="Lane K.R."/>
            <person name="Thomas B.C."/>
            <person name="Pan C."/>
            <person name="Northen T.R."/>
            <person name="Banfield J.F."/>
        </authorList>
    </citation>
    <scope>NUCLEOTIDE SEQUENCE [LARGE SCALE GENOMIC DNA]</scope>
    <source>
        <strain evidence="2">WS_8</strain>
    </source>
</reference>
<dbReference type="Proteomes" id="UP000316609">
    <property type="component" value="Unassembled WGS sequence"/>
</dbReference>
<dbReference type="SUPFAM" id="SSF53448">
    <property type="entry name" value="Nucleotide-diphospho-sugar transferases"/>
    <property type="match status" value="1"/>
</dbReference>
<dbReference type="Pfam" id="PF12804">
    <property type="entry name" value="NTP_transf_3"/>
    <property type="match status" value="1"/>
</dbReference>
<dbReference type="PANTHER" id="PTHR43777">
    <property type="entry name" value="MOLYBDENUM COFACTOR CYTIDYLYLTRANSFERASE"/>
    <property type="match status" value="1"/>
</dbReference>
<evidence type="ECO:0000259" key="1">
    <source>
        <dbReference type="Pfam" id="PF12804"/>
    </source>
</evidence>
<proteinExistence type="predicted"/>
<dbReference type="InterPro" id="IPR029044">
    <property type="entry name" value="Nucleotide-diphossugar_trans"/>
</dbReference>
<accession>A0A538TFU1</accession>
<name>A0A538TFU1_UNCEI</name>
<dbReference type="PANTHER" id="PTHR43777:SF1">
    <property type="entry name" value="MOLYBDENUM COFACTOR CYTIDYLYLTRANSFERASE"/>
    <property type="match status" value="1"/>
</dbReference>
<dbReference type="GO" id="GO:0016779">
    <property type="term" value="F:nucleotidyltransferase activity"/>
    <property type="evidence" value="ECO:0007669"/>
    <property type="project" value="UniProtKB-ARBA"/>
</dbReference>